<dbReference type="Gene3D" id="3.40.630.30">
    <property type="match status" value="1"/>
</dbReference>
<dbReference type="Proteomes" id="UP000215134">
    <property type="component" value="Chromosome 1"/>
</dbReference>
<dbReference type="STRING" id="1411141.GCA_001590885_00789"/>
<sequence>MEITIEVFSSLNQLSESEYCQFHHHRNGTLFYDWRFLIAAEQSPLLTVRKTFYLTARSHGQLMAVLPVYLQDLSVVDPFQILAENAGLHNRGADYGLFSHIMHCFDSTIPSRQASLALHDALFSRLRELAVAQGASYFGLLNVQDPFLLQHAGALGLNVNFMLDRWYAELTEYRDFDHFIEKLPYDGRNEMRRQLRKFDAGKATLSMLAPPFDRRLEQLAELCQQTTARHGTPHYFPSAPLARFSRLCGDLIRLNLIELEGELVAGMVCFQQQDTLHLWSAGMRYDRIDFSPYTLAFANAYRYAFDRGLARLEAGRLNAKIKTRLGLQPERLYTVTSERLDAPAFRL</sequence>
<keyword evidence="3" id="KW-1185">Reference proteome</keyword>
<dbReference type="OrthoDB" id="6028172at2"/>
<dbReference type="EMBL" id="LT906479">
    <property type="protein sequence ID" value="SNW01819.1"/>
    <property type="molecule type" value="Genomic_DNA"/>
</dbReference>
<dbReference type="SUPFAM" id="SSF55729">
    <property type="entry name" value="Acyl-CoA N-acyltransferases (Nat)"/>
    <property type="match status" value="1"/>
</dbReference>
<feature type="domain" description="BioF2-like acetyltransferase" evidence="1">
    <location>
        <begin position="188"/>
        <end position="318"/>
    </location>
</feature>
<evidence type="ECO:0000259" key="1">
    <source>
        <dbReference type="Pfam" id="PF13480"/>
    </source>
</evidence>
<dbReference type="InterPro" id="IPR016181">
    <property type="entry name" value="Acyl_CoA_acyltransferase"/>
</dbReference>
<dbReference type="Pfam" id="PF13480">
    <property type="entry name" value="Acetyltransf_6"/>
    <property type="match status" value="1"/>
</dbReference>
<dbReference type="KEGG" id="sfj:SAMEA4384070_2574"/>
<evidence type="ECO:0000313" key="3">
    <source>
        <dbReference type="Proteomes" id="UP000215134"/>
    </source>
</evidence>
<gene>
    <name evidence="2" type="ORF">SAMEA4384070_02574</name>
</gene>
<dbReference type="InterPro" id="IPR038740">
    <property type="entry name" value="BioF2-like_GNAT_dom"/>
</dbReference>
<organism evidence="2 3">
    <name type="scientific">Serratia ficaria</name>
    <dbReference type="NCBI Taxonomy" id="61651"/>
    <lineage>
        <taxon>Bacteria</taxon>
        <taxon>Pseudomonadati</taxon>
        <taxon>Pseudomonadota</taxon>
        <taxon>Gammaproteobacteria</taxon>
        <taxon>Enterobacterales</taxon>
        <taxon>Yersiniaceae</taxon>
        <taxon>Serratia</taxon>
    </lineage>
</organism>
<protein>
    <submittedName>
        <fullName evidence="2">Uncharacterized protein conserved in bacteria</fullName>
    </submittedName>
</protein>
<accession>A0A240C261</accession>
<reference evidence="2 3" key="1">
    <citation type="submission" date="2017-06" db="EMBL/GenBank/DDBJ databases">
        <authorList>
            <consortium name="Pathogen Informatics"/>
        </authorList>
    </citation>
    <scope>NUCLEOTIDE SEQUENCE [LARGE SCALE GENOMIC DNA]</scope>
    <source>
        <strain evidence="2 3">NCTC12148</strain>
    </source>
</reference>
<evidence type="ECO:0000313" key="2">
    <source>
        <dbReference type="EMBL" id="SNW01819.1"/>
    </source>
</evidence>
<proteinExistence type="predicted"/>
<dbReference type="AlphaFoldDB" id="A0A240C261"/>
<name>A0A240C261_SERFI</name>